<evidence type="ECO:0000256" key="4">
    <source>
        <dbReference type="ARBA" id="ARBA00022753"/>
    </source>
</evidence>
<sequence>MSAVPDKVLNWLYSVLTSEYHDVNRTYSDVAESLSHFPSLSPRTEVYTYENGASALLLLVSGTIPVQFRGATYRFPIALWVPHAYPRESPMVYVTPAQDMLVRPGQHVSGDGKVYHPYLAQWGMYWDKSSLLDFLGVLRGVFSKEPPVISKQQVQQQTIQPTPPPVPPPPEEWRRSQHLPQQNLRAGDSGPPPVPPKGVDEGRNTSAPPNLRPHSFQNGPPPPPLPQQITTQNHRTQQWQHATAGAQPPGGYQQNPPQRQGSTSSTSRPFIPPPQPLPPHLQNQSHELESPVSPMTPAEYSQRFRPSVQQPSHIYQEPQQPAYQQNPPPQQAYNNVPPQPQIRKPAQPVIDLLSSPLDVTLPSQTGDQTPLAAPPIPPNPEKDALLHALSQTLTSQARQVLESNTSAVAALTAQQTSLRNAHSILQSELEQLQILDQALESNERILRDTMREAEQVMRDASGRRRPEVDEILVCPTVVGGQLYALVAEERACGEARLALARGVDKGRVGLDVFVRQNRSLAREEFLKKALIKKVARGMGLDLERWLQV</sequence>
<evidence type="ECO:0000313" key="11">
    <source>
        <dbReference type="EMBL" id="KAF2424247.1"/>
    </source>
</evidence>
<dbReference type="PANTHER" id="PTHR23306">
    <property type="entry name" value="TUMOR SUSCEPTIBILITY GENE 101 PROTEIN-RELATED"/>
    <property type="match status" value="1"/>
</dbReference>
<dbReference type="Pfam" id="PF09454">
    <property type="entry name" value="Vps23_core"/>
    <property type="match status" value="1"/>
</dbReference>
<feature type="compositionally biased region" description="Pro residues" evidence="8">
    <location>
        <begin position="161"/>
        <end position="170"/>
    </location>
</feature>
<dbReference type="CDD" id="cd11685">
    <property type="entry name" value="UEV_TSG101-like"/>
    <property type="match status" value="1"/>
</dbReference>
<feature type="compositionally biased region" description="Low complexity" evidence="8">
    <location>
        <begin position="245"/>
        <end position="261"/>
    </location>
</feature>
<dbReference type="GO" id="GO:0000813">
    <property type="term" value="C:ESCRT I complex"/>
    <property type="evidence" value="ECO:0007669"/>
    <property type="project" value="TreeGrafter"/>
</dbReference>
<evidence type="ECO:0000256" key="8">
    <source>
        <dbReference type="SAM" id="MobiDB-lite"/>
    </source>
</evidence>
<feature type="compositionally biased region" description="Pro residues" evidence="8">
    <location>
        <begin position="270"/>
        <end position="279"/>
    </location>
</feature>
<protein>
    <submittedName>
        <fullName evidence="11">UEV-domain-containing protein</fullName>
    </submittedName>
</protein>
<keyword evidence="12" id="KW-1185">Reference proteome</keyword>
<dbReference type="InterPro" id="IPR008883">
    <property type="entry name" value="UEV_N"/>
</dbReference>
<dbReference type="InterPro" id="IPR052070">
    <property type="entry name" value="ESCRT-I_UEV_domain"/>
</dbReference>
<dbReference type="Gene3D" id="6.10.140.820">
    <property type="match status" value="1"/>
</dbReference>
<evidence type="ECO:0000256" key="5">
    <source>
        <dbReference type="ARBA" id="ARBA00022927"/>
    </source>
</evidence>
<evidence type="ECO:0000259" key="10">
    <source>
        <dbReference type="PROSITE" id="PS51322"/>
    </source>
</evidence>
<dbReference type="GO" id="GO:0006886">
    <property type="term" value="P:intracellular protein transport"/>
    <property type="evidence" value="ECO:0007669"/>
    <property type="project" value="UniProtKB-ARBA"/>
</dbReference>
<dbReference type="SUPFAM" id="SSF54495">
    <property type="entry name" value="UBC-like"/>
    <property type="match status" value="1"/>
</dbReference>
<comment type="similarity">
    <text evidence="2">Belongs to the ubiquitin-conjugating enzyme family. UEV subfamily.</text>
</comment>
<accession>A0A9P4NK63</accession>
<comment type="subcellular location">
    <subcellularLocation>
        <location evidence="1">Endosome</location>
    </subcellularLocation>
</comment>
<dbReference type="OrthoDB" id="306304at2759"/>
<dbReference type="Pfam" id="PF05743">
    <property type="entry name" value="UEV"/>
    <property type="match status" value="1"/>
</dbReference>
<dbReference type="InterPro" id="IPR017916">
    <property type="entry name" value="SB_dom"/>
</dbReference>
<dbReference type="PROSITE" id="PS51312">
    <property type="entry name" value="SB"/>
    <property type="match status" value="1"/>
</dbReference>
<proteinExistence type="inferred from homology"/>
<dbReference type="SUPFAM" id="SSF140111">
    <property type="entry name" value="Endosomal sorting complex assembly domain"/>
    <property type="match status" value="1"/>
</dbReference>
<dbReference type="InterPro" id="IPR016135">
    <property type="entry name" value="UBQ-conjugating_enzyme/RWD"/>
</dbReference>
<evidence type="ECO:0000256" key="6">
    <source>
        <dbReference type="ARBA" id="ARBA00023054"/>
    </source>
</evidence>
<feature type="domain" description="SB" evidence="9">
    <location>
        <begin position="476"/>
        <end position="544"/>
    </location>
</feature>
<dbReference type="GO" id="GO:0043130">
    <property type="term" value="F:ubiquitin binding"/>
    <property type="evidence" value="ECO:0007669"/>
    <property type="project" value="TreeGrafter"/>
</dbReference>
<dbReference type="AlphaFoldDB" id="A0A9P4NK63"/>
<feature type="region of interest" description="Disordered" evidence="8">
    <location>
        <begin position="149"/>
        <end position="343"/>
    </location>
</feature>
<evidence type="ECO:0000256" key="2">
    <source>
        <dbReference type="ARBA" id="ARBA00009594"/>
    </source>
</evidence>
<evidence type="ECO:0000256" key="1">
    <source>
        <dbReference type="ARBA" id="ARBA00004177"/>
    </source>
</evidence>
<keyword evidence="4" id="KW-0967">Endosome</keyword>
<feature type="domain" description="UEV" evidence="10">
    <location>
        <begin position="7"/>
        <end position="152"/>
    </location>
</feature>
<dbReference type="Proteomes" id="UP000800235">
    <property type="component" value="Unassembled WGS sequence"/>
</dbReference>
<dbReference type="PROSITE" id="PS51322">
    <property type="entry name" value="UEV"/>
    <property type="match status" value="1"/>
</dbReference>
<evidence type="ECO:0000259" key="9">
    <source>
        <dbReference type="PROSITE" id="PS51312"/>
    </source>
</evidence>
<name>A0A9P4NK63_9PEZI</name>
<dbReference type="Gene3D" id="3.10.110.10">
    <property type="entry name" value="Ubiquitin Conjugating Enzyme"/>
    <property type="match status" value="1"/>
</dbReference>
<feature type="compositionally biased region" description="Polar residues" evidence="8">
    <location>
        <begin position="227"/>
        <end position="241"/>
    </location>
</feature>
<feature type="compositionally biased region" description="Low complexity" evidence="8">
    <location>
        <begin position="149"/>
        <end position="160"/>
    </location>
</feature>
<dbReference type="GO" id="GO:0043162">
    <property type="term" value="P:ubiquitin-dependent protein catabolic process via the multivesicular body sorting pathway"/>
    <property type="evidence" value="ECO:0007669"/>
    <property type="project" value="UniProtKB-ARBA"/>
</dbReference>
<reference evidence="11" key="1">
    <citation type="journal article" date="2020" name="Stud. Mycol.">
        <title>101 Dothideomycetes genomes: a test case for predicting lifestyles and emergence of pathogens.</title>
        <authorList>
            <person name="Haridas S."/>
            <person name="Albert R."/>
            <person name="Binder M."/>
            <person name="Bloem J."/>
            <person name="Labutti K."/>
            <person name="Salamov A."/>
            <person name="Andreopoulos B."/>
            <person name="Baker S."/>
            <person name="Barry K."/>
            <person name="Bills G."/>
            <person name="Bluhm B."/>
            <person name="Cannon C."/>
            <person name="Castanera R."/>
            <person name="Culley D."/>
            <person name="Daum C."/>
            <person name="Ezra D."/>
            <person name="Gonzalez J."/>
            <person name="Henrissat B."/>
            <person name="Kuo A."/>
            <person name="Liang C."/>
            <person name="Lipzen A."/>
            <person name="Lutzoni F."/>
            <person name="Magnuson J."/>
            <person name="Mondo S."/>
            <person name="Nolan M."/>
            <person name="Ohm R."/>
            <person name="Pangilinan J."/>
            <person name="Park H.-J."/>
            <person name="Ramirez L."/>
            <person name="Alfaro M."/>
            <person name="Sun H."/>
            <person name="Tritt A."/>
            <person name="Yoshinaga Y."/>
            <person name="Zwiers L.-H."/>
            <person name="Turgeon B."/>
            <person name="Goodwin S."/>
            <person name="Spatafora J."/>
            <person name="Crous P."/>
            <person name="Grigoriev I."/>
        </authorList>
    </citation>
    <scope>NUCLEOTIDE SEQUENCE</scope>
    <source>
        <strain evidence="11">CBS 130266</strain>
    </source>
</reference>
<organism evidence="11 12">
    <name type="scientific">Tothia fuscella</name>
    <dbReference type="NCBI Taxonomy" id="1048955"/>
    <lineage>
        <taxon>Eukaryota</taxon>
        <taxon>Fungi</taxon>
        <taxon>Dikarya</taxon>
        <taxon>Ascomycota</taxon>
        <taxon>Pezizomycotina</taxon>
        <taxon>Dothideomycetes</taxon>
        <taxon>Pleosporomycetidae</taxon>
        <taxon>Venturiales</taxon>
        <taxon>Cylindrosympodiaceae</taxon>
        <taxon>Tothia</taxon>
    </lineage>
</organism>
<evidence type="ECO:0000313" key="12">
    <source>
        <dbReference type="Proteomes" id="UP000800235"/>
    </source>
</evidence>
<feature type="compositionally biased region" description="Low complexity" evidence="8">
    <location>
        <begin position="318"/>
        <end position="336"/>
    </location>
</feature>
<dbReference type="InterPro" id="IPR037202">
    <property type="entry name" value="ESCRT_assembly_dom"/>
</dbReference>
<gene>
    <name evidence="11" type="ORF">EJ08DRAFT_420037</name>
</gene>
<evidence type="ECO:0000256" key="3">
    <source>
        <dbReference type="ARBA" id="ARBA00022448"/>
    </source>
</evidence>
<keyword evidence="3 7" id="KW-0813">Transport</keyword>
<dbReference type="EMBL" id="MU007076">
    <property type="protein sequence ID" value="KAF2424247.1"/>
    <property type="molecule type" value="Genomic_DNA"/>
</dbReference>
<keyword evidence="5 7" id="KW-0653">Protein transport</keyword>
<evidence type="ECO:0000256" key="7">
    <source>
        <dbReference type="PROSITE-ProRule" id="PRU00644"/>
    </source>
</evidence>
<comment type="caution">
    <text evidence="11">The sequence shown here is derived from an EMBL/GenBank/DDBJ whole genome shotgun (WGS) entry which is preliminary data.</text>
</comment>
<dbReference type="GO" id="GO:0072666">
    <property type="term" value="P:establishment of protein localization to vacuole"/>
    <property type="evidence" value="ECO:0007669"/>
    <property type="project" value="UniProtKB-ARBA"/>
</dbReference>
<keyword evidence="6" id="KW-0175">Coiled coil</keyword>
<dbReference type="PANTHER" id="PTHR23306:SF3">
    <property type="entry name" value="TUMOR SUPPRESSOR PROTEIN 101"/>
    <property type="match status" value="1"/>
</dbReference>